<comment type="caution">
    <text evidence="7">The sequence shown here is derived from an EMBL/GenBank/DDBJ whole genome shotgun (WGS) entry which is preliminary data.</text>
</comment>
<feature type="transmembrane region" description="Helical" evidence="6">
    <location>
        <begin position="288"/>
        <end position="308"/>
    </location>
</feature>
<dbReference type="RefSeq" id="WP_020197385.1">
    <property type="nucleotide sequence ID" value="NZ_BAOH01000117.1"/>
</dbReference>
<dbReference type="GO" id="GO:0005886">
    <property type="term" value="C:plasma membrane"/>
    <property type="evidence" value="ECO:0007669"/>
    <property type="project" value="UniProtKB-SubCell"/>
</dbReference>
<evidence type="ECO:0000313" key="8">
    <source>
        <dbReference type="Proteomes" id="UP000031586"/>
    </source>
</evidence>
<dbReference type="Proteomes" id="UP000031586">
    <property type="component" value="Unassembled WGS sequence"/>
</dbReference>
<evidence type="ECO:0000256" key="3">
    <source>
        <dbReference type="ARBA" id="ARBA00022692"/>
    </source>
</evidence>
<feature type="transmembrane region" description="Helical" evidence="6">
    <location>
        <begin position="211"/>
        <end position="233"/>
    </location>
</feature>
<dbReference type="EMBL" id="JPRD01000011">
    <property type="protein sequence ID" value="KIF53822.1"/>
    <property type="molecule type" value="Genomic_DNA"/>
</dbReference>
<keyword evidence="5 6" id="KW-0472">Membrane</keyword>
<feature type="transmembrane region" description="Helical" evidence="6">
    <location>
        <begin position="320"/>
        <end position="339"/>
    </location>
</feature>
<gene>
    <name evidence="7" type="ORF">H735_05400</name>
</gene>
<feature type="transmembrane region" description="Helical" evidence="6">
    <location>
        <begin position="116"/>
        <end position="136"/>
    </location>
</feature>
<protein>
    <submittedName>
        <fullName evidence="7">Lipopolysaccharide biosynthesis protein</fullName>
    </submittedName>
</protein>
<keyword evidence="3 6" id="KW-0812">Transmembrane</keyword>
<feature type="transmembrane region" description="Helical" evidence="6">
    <location>
        <begin position="145"/>
        <end position="165"/>
    </location>
</feature>
<accession>A0A0C1WBX0</accession>
<dbReference type="PANTHER" id="PTHR30250:SF11">
    <property type="entry name" value="O-ANTIGEN TRANSPORTER-RELATED"/>
    <property type="match status" value="1"/>
</dbReference>
<feature type="transmembrane region" description="Helical" evidence="6">
    <location>
        <begin position="46"/>
        <end position="63"/>
    </location>
</feature>
<dbReference type="AlphaFoldDB" id="A0A0C1WBX0"/>
<dbReference type="PANTHER" id="PTHR30250">
    <property type="entry name" value="PST FAMILY PREDICTED COLANIC ACID TRANSPORTER"/>
    <property type="match status" value="1"/>
</dbReference>
<evidence type="ECO:0000256" key="5">
    <source>
        <dbReference type="ARBA" id="ARBA00023136"/>
    </source>
</evidence>
<evidence type="ECO:0000256" key="2">
    <source>
        <dbReference type="ARBA" id="ARBA00022475"/>
    </source>
</evidence>
<name>A0A0C1WBX0_9VIBR</name>
<proteinExistence type="predicted"/>
<organism evidence="7 8">
    <name type="scientific">Vibrio owensii CAIM 1854 = LMG 25443</name>
    <dbReference type="NCBI Taxonomy" id="1229493"/>
    <lineage>
        <taxon>Bacteria</taxon>
        <taxon>Pseudomonadati</taxon>
        <taxon>Pseudomonadota</taxon>
        <taxon>Gammaproteobacteria</taxon>
        <taxon>Vibrionales</taxon>
        <taxon>Vibrionaceae</taxon>
        <taxon>Vibrio</taxon>
    </lineage>
</organism>
<keyword evidence="4 6" id="KW-1133">Transmembrane helix</keyword>
<feature type="transmembrane region" description="Helical" evidence="6">
    <location>
        <begin position="171"/>
        <end position="191"/>
    </location>
</feature>
<dbReference type="Pfam" id="PF13440">
    <property type="entry name" value="Polysacc_synt_3"/>
    <property type="match status" value="1"/>
</dbReference>
<feature type="transmembrane region" description="Helical" evidence="6">
    <location>
        <begin position="403"/>
        <end position="424"/>
    </location>
</feature>
<comment type="subcellular location">
    <subcellularLocation>
        <location evidence="1">Cell membrane</location>
        <topology evidence="1">Multi-pass membrane protein</topology>
    </subcellularLocation>
</comment>
<feature type="transmembrane region" description="Helical" evidence="6">
    <location>
        <begin position="430"/>
        <end position="452"/>
    </location>
</feature>
<evidence type="ECO:0000256" key="4">
    <source>
        <dbReference type="ARBA" id="ARBA00022989"/>
    </source>
</evidence>
<keyword evidence="2" id="KW-1003">Cell membrane</keyword>
<dbReference type="InterPro" id="IPR050833">
    <property type="entry name" value="Poly_Biosynth_Transport"/>
</dbReference>
<feature type="transmembrane region" description="Helical" evidence="6">
    <location>
        <begin position="351"/>
        <end position="369"/>
    </location>
</feature>
<evidence type="ECO:0000256" key="1">
    <source>
        <dbReference type="ARBA" id="ARBA00004651"/>
    </source>
</evidence>
<feature type="transmembrane region" description="Helical" evidence="6">
    <location>
        <begin position="83"/>
        <end position="104"/>
    </location>
</feature>
<evidence type="ECO:0000313" key="7">
    <source>
        <dbReference type="EMBL" id="KIF53822.1"/>
    </source>
</evidence>
<reference evidence="7 8" key="1">
    <citation type="submission" date="2014-07" db="EMBL/GenBank/DDBJ databases">
        <title>Unique and conserved regions in Vibrio harveyi and related species in comparison with the shrimp pathogen Vibrio harveyi CAIM 1792.</title>
        <authorList>
            <person name="Espinoza-Valles I."/>
            <person name="Vora G."/>
            <person name="Leekitcharoenphon P."/>
            <person name="Ussery D."/>
            <person name="Hoj L."/>
            <person name="Gomez-Gil B."/>
        </authorList>
    </citation>
    <scope>NUCLEOTIDE SEQUENCE [LARGE SCALE GENOMIC DNA]</scope>
    <source>
        <strain evidence="8">CAIM 1854 / LMG 25443</strain>
    </source>
</reference>
<feature type="transmembrane region" description="Helical" evidence="6">
    <location>
        <begin position="375"/>
        <end position="396"/>
    </location>
</feature>
<sequence>MSKAMTNMSLFAIALVINKSISLIMLPVLPQFLSPEQMGKLELLTSFGVVTALLASMAMHEALYRFVGVEKDSEKKVTMLNQIYSLSVWIAAAIGLVLLFAILVAPIPSPFSQFEFIVLMLAIILEGAIGIGTAWLRMQDDKAKTLLSVMVTTTVLQVVFIVAALMIHPHVISVLLGGLLAAVIQFTWLHIINKYRVVMPDMAIAKQHLHYCIPVMMSALVAFCLNGAERWFIGANVSLATLGVYAIAVKFAIGMCILVQPFGMWWMPRRFAYLERNRGKEAVRISHFGMIYIAALTVLVATLAFIMISQFLPETYQEAALYTLFLLPIAMIKEWSELLNIAILYKRRTRWLLGINVVAAGVAITLLFALSSLGIYGVFIALYYAQLAKLAMTFVIGQQCMQLPFHLSLMVALQIISGVALFLLYSTQSIGSAIVICILTCTLLAGIAFRYMSKETRNNLVMRLRTEAKRVTL</sequence>
<feature type="transmembrane region" description="Helical" evidence="6">
    <location>
        <begin position="245"/>
        <end position="267"/>
    </location>
</feature>
<dbReference type="PATRIC" id="fig|1229493.5.peg.144"/>
<evidence type="ECO:0000256" key="6">
    <source>
        <dbReference type="SAM" id="Phobius"/>
    </source>
</evidence>